<dbReference type="EMBL" id="CR628337">
    <property type="protein sequence ID" value="CAH15324.1"/>
    <property type="molecule type" value="Genomic_DNA"/>
</dbReference>
<evidence type="ECO:0000256" key="5">
    <source>
        <dbReference type="SAM" id="Coils"/>
    </source>
</evidence>
<evidence type="ECO:0008006" key="10">
    <source>
        <dbReference type="Google" id="ProtNLM"/>
    </source>
</evidence>
<dbReference type="PANTHER" id="PTHR30563:SF0">
    <property type="entry name" value="DNA RECOMBINATION PROTEIN RMUC"/>
    <property type="match status" value="1"/>
</dbReference>
<name>Q5WXK8_LEGPL</name>
<dbReference type="KEGG" id="lpf:lpl1087"/>
<dbReference type="PANTHER" id="PTHR30563">
    <property type="entry name" value="DNA RECOMBINATION PROTEIN RMUC"/>
    <property type="match status" value="1"/>
</dbReference>
<feature type="region of interest" description="Disordered" evidence="6">
    <location>
        <begin position="599"/>
        <end position="630"/>
    </location>
</feature>
<dbReference type="LegioList" id="lpl1087"/>
<dbReference type="AlphaFoldDB" id="Q5WXK8"/>
<feature type="coiled-coil region" evidence="5">
    <location>
        <begin position="191"/>
        <end position="257"/>
    </location>
</feature>
<keyword evidence="3 5" id="KW-0175">Coiled coil</keyword>
<evidence type="ECO:0000256" key="4">
    <source>
        <dbReference type="ARBA" id="ARBA00023172"/>
    </source>
</evidence>
<keyword evidence="7" id="KW-0812">Transmembrane</keyword>
<evidence type="ECO:0000313" key="9">
    <source>
        <dbReference type="Proteomes" id="UP000002517"/>
    </source>
</evidence>
<dbReference type="InterPro" id="IPR003798">
    <property type="entry name" value="DNA_recombination_RmuC"/>
</dbReference>
<dbReference type="Proteomes" id="UP000002517">
    <property type="component" value="Chromosome"/>
</dbReference>
<accession>Q5WXK8</accession>
<dbReference type="HOGENOM" id="CLU_024057_0_0_6"/>
<keyword evidence="7" id="KW-0472">Membrane</keyword>
<protein>
    <recommendedName>
        <fullName evidence="10">DNA recombination protein RmuC</fullName>
    </recommendedName>
</protein>
<sequence>MQDIQWTTELISIAIIIGITLTTIGFLLAMVLQGRKLTYITTQLEHSQKTIEQTNNTNTEIQAQLKNTQSTLHQKELLESKLQEQFSNAKANEQRLASELAMLKDELTDLGSKLEHMNQQMHISEKKYEAAQAENRALQKQASDLDQRLTQTNQALEKERNLVSELKDYLSQEGKKTKSLEVSEKEAREQLNEIKLKMSEQITDYRQLQERNQSLSNEYTELKTTLERKEEHFKEQMQQLNEAKLALTREFENLANKIFEEKGKAFTHNSQVSIDNILKPFREQIEGFQKRINEVHDASIQGNTSLSFEIKKVLDIGLQMSKEANNLTSALKGNSQQRGAWGEAQLRRTLEMSGLIENTHYEVQSSFKDSEGKQKQTDYLIKLPDGKHIIIDSKVTLNAYDRAVAAESPEEYQLAMNEHVKAVRKHIDDLTSKDYTNLIGMRSPSFVLMFMPMEPAYIEALKSNKDLFEYGYNKGIVLVSHTTLIPILRTVSNLWMIERSNAEAREISEKAGEIYNQVCIVAERLSKLGSTLSIASNHYNNTVKALVGQQGLYGKVDRFSQLSAKVSKSMPQLEPSHMDFETERLSLIIEPIDEEQVQSASLKIENKSDTTSVTAPTDDPNIGRKSKTEN</sequence>
<evidence type="ECO:0000256" key="7">
    <source>
        <dbReference type="SAM" id="Phobius"/>
    </source>
</evidence>
<dbReference type="Pfam" id="PF02646">
    <property type="entry name" value="RmuC"/>
    <property type="match status" value="1"/>
</dbReference>
<comment type="similarity">
    <text evidence="2">Belongs to the RmuC family.</text>
</comment>
<gene>
    <name evidence="8" type="ordered locus">lpl1087</name>
</gene>
<dbReference type="RefSeq" id="WP_011215195.1">
    <property type="nucleotide sequence ID" value="NC_006369.1"/>
</dbReference>
<proteinExistence type="inferred from homology"/>
<evidence type="ECO:0000313" key="8">
    <source>
        <dbReference type="EMBL" id="CAH15324.1"/>
    </source>
</evidence>
<comment type="function">
    <text evidence="1">Involved in DNA recombination.</text>
</comment>
<keyword evidence="7" id="KW-1133">Transmembrane helix</keyword>
<evidence type="ECO:0000256" key="6">
    <source>
        <dbReference type="SAM" id="MobiDB-lite"/>
    </source>
</evidence>
<evidence type="ECO:0000256" key="3">
    <source>
        <dbReference type="ARBA" id="ARBA00023054"/>
    </source>
</evidence>
<reference evidence="8 9" key="1">
    <citation type="journal article" date="2004" name="Nat. Genet.">
        <title>Evidence in the Legionella pneumophila genome for exploitation of host cell functions and high genome plasticity.</title>
        <authorList>
            <person name="Cazalet C."/>
            <person name="Rusniok C."/>
            <person name="Bruggemann H."/>
            <person name="Zidane N."/>
            <person name="Magnier A."/>
            <person name="Ma L."/>
            <person name="Tichit M."/>
            <person name="Jarraud S."/>
            <person name="Bouchier C."/>
            <person name="Vandenesch F."/>
            <person name="Kunst F."/>
            <person name="Etienne J."/>
            <person name="Glaser P."/>
            <person name="Buchrieser C."/>
        </authorList>
    </citation>
    <scope>NUCLEOTIDE SEQUENCE [LARGE SCALE GENOMIC DNA]</scope>
    <source>
        <strain evidence="8 9">Lens</strain>
    </source>
</reference>
<dbReference type="Gene3D" id="1.10.287.1490">
    <property type="match status" value="1"/>
</dbReference>
<feature type="coiled-coil region" evidence="5">
    <location>
        <begin position="44"/>
        <end position="162"/>
    </location>
</feature>
<keyword evidence="4" id="KW-0233">DNA recombination</keyword>
<feature type="transmembrane region" description="Helical" evidence="7">
    <location>
        <begin position="12"/>
        <end position="32"/>
    </location>
</feature>
<evidence type="ECO:0000256" key="1">
    <source>
        <dbReference type="ARBA" id="ARBA00003416"/>
    </source>
</evidence>
<organism evidence="8 9">
    <name type="scientific">Legionella pneumophila (strain Lens)</name>
    <dbReference type="NCBI Taxonomy" id="297245"/>
    <lineage>
        <taxon>Bacteria</taxon>
        <taxon>Pseudomonadati</taxon>
        <taxon>Pseudomonadota</taxon>
        <taxon>Gammaproteobacteria</taxon>
        <taxon>Legionellales</taxon>
        <taxon>Legionellaceae</taxon>
        <taxon>Legionella</taxon>
    </lineage>
</organism>
<dbReference type="GO" id="GO:0006310">
    <property type="term" value="P:DNA recombination"/>
    <property type="evidence" value="ECO:0007669"/>
    <property type="project" value="UniProtKB-KW"/>
</dbReference>
<evidence type="ECO:0000256" key="2">
    <source>
        <dbReference type="ARBA" id="ARBA00009840"/>
    </source>
</evidence>